<evidence type="ECO:0000313" key="4">
    <source>
        <dbReference type="EMBL" id="CAD8701476.1"/>
    </source>
</evidence>
<feature type="transmembrane region" description="Helical" evidence="3">
    <location>
        <begin position="135"/>
        <end position="154"/>
    </location>
</feature>
<dbReference type="PANTHER" id="PTHR24114:SF2">
    <property type="entry name" value="F-BOX DOMAIN-CONTAINING PROTEIN-RELATED"/>
    <property type="match status" value="1"/>
</dbReference>
<dbReference type="GO" id="GO:0005930">
    <property type="term" value="C:axoneme"/>
    <property type="evidence" value="ECO:0007669"/>
    <property type="project" value="UniProtKB-SubCell"/>
</dbReference>
<evidence type="ECO:0000256" key="1">
    <source>
        <dbReference type="ARBA" id="ARBA00004430"/>
    </source>
</evidence>
<dbReference type="EMBL" id="HBFC01007353">
    <property type="protein sequence ID" value="CAD8701476.1"/>
    <property type="molecule type" value="Transcribed_RNA"/>
</dbReference>
<accession>A0A7S0SBQ2</accession>
<dbReference type="InterPro" id="IPR001611">
    <property type="entry name" value="Leu-rich_rpt"/>
</dbReference>
<proteinExistence type="predicted"/>
<name>A0A7S0SBQ2_9CHLO</name>
<feature type="transmembrane region" description="Helical" evidence="3">
    <location>
        <begin position="174"/>
        <end position="196"/>
    </location>
</feature>
<feature type="compositionally biased region" description="Basic and acidic residues" evidence="2">
    <location>
        <begin position="1018"/>
        <end position="1029"/>
    </location>
</feature>
<dbReference type="Gene3D" id="3.80.10.10">
    <property type="entry name" value="Ribonuclease Inhibitor"/>
    <property type="match status" value="4"/>
</dbReference>
<evidence type="ECO:0000256" key="3">
    <source>
        <dbReference type="SAM" id="Phobius"/>
    </source>
</evidence>
<dbReference type="SMART" id="SM00368">
    <property type="entry name" value="LRR_RI"/>
    <property type="match status" value="8"/>
</dbReference>
<feature type="transmembrane region" description="Helical" evidence="3">
    <location>
        <begin position="217"/>
        <end position="235"/>
    </location>
</feature>
<dbReference type="Pfam" id="PF13516">
    <property type="entry name" value="LRR_6"/>
    <property type="match status" value="5"/>
</dbReference>
<comment type="subcellular location">
    <subcellularLocation>
        <location evidence="1">Cytoplasm</location>
        <location evidence="1">Cytoskeleton</location>
        <location evidence="1">Cilium axoneme</location>
    </subcellularLocation>
</comment>
<dbReference type="PANTHER" id="PTHR24114">
    <property type="entry name" value="LEUCINE RICH REPEAT FAMILY PROTEIN"/>
    <property type="match status" value="1"/>
</dbReference>
<feature type="region of interest" description="Disordered" evidence="2">
    <location>
        <begin position="1014"/>
        <end position="1070"/>
    </location>
</feature>
<keyword evidence="3" id="KW-0472">Membrane</keyword>
<keyword evidence="3" id="KW-0812">Transmembrane</keyword>
<keyword evidence="3" id="KW-1133">Transmembrane helix</keyword>
<gene>
    <name evidence="4" type="ORF">MANT1106_LOCUS4158</name>
</gene>
<feature type="transmembrane region" description="Helical" evidence="3">
    <location>
        <begin position="270"/>
        <end position="289"/>
    </location>
</feature>
<feature type="transmembrane region" description="Helical" evidence="3">
    <location>
        <begin position="56"/>
        <end position="78"/>
    </location>
</feature>
<feature type="transmembrane region" description="Helical" evidence="3">
    <location>
        <begin position="12"/>
        <end position="32"/>
    </location>
</feature>
<protein>
    <submittedName>
        <fullName evidence="4">Uncharacterized protein</fullName>
    </submittedName>
</protein>
<feature type="transmembrane region" description="Helical" evidence="3">
    <location>
        <begin position="301"/>
        <end position="320"/>
    </location>
</feature>
<sequence>MPMWLAYLRFKHYLHIFMIIYEVINLWSFVFADPVPWPSKLARHIFRFATGDIRGAAFPTFFFLQWSAYAGLFAFWLVDILLIPPKLEAAYAAELKEVLQAADSWAEMYTAVDWNTIPAVLFELFTGLKRLMLEALYMPTMVSCFNMLHCVYPGTGPAYLAVFPEKLCWTDAHVVEGLMAGALVLVLYVATMYISCSVKPYHATLYRWDPIFEGQFLMSKVLSCGLATLGVNVFGGRLQIYVLTANLGQLWYTQWSQQPTRGRAAAVNNLRTASFATQFLGAVCAVALIEGPGHWLLYRESVAFFYCLAALPVFITTWYVNNDRMEGRELPAVDLVELLKMQADERGLLQLEKNETRRGAQVAVAPIEEDGKKHASEGTDVEALLVIDHLVCTPGRMGIRVKLVAAVSLTFLMMEDQNLRAVKDGVRHILRMCAEDVEFHKAGKTLLSMFFGKQAPREYKHNVLLKGSRLTLPEAQIVVGHLKRAVGLETIVIRAVYPLARIRRNTLRTYDLQATALAGEVTLADALVLKELMRPVAKLTALRYVTVSGAMPMPVGDMLEGALNEFSSEGAPLTSGDLLILSEYVRINHSLQRLDLSNADIGPEGIEALASAMRLQRTIETLDISGNPACAAANNDTPDALEPLRAFTLLGNALNENTNLQTLKTHKLAFPVAMLHAWKNALRIKLVDFSNSSRGMLPRALHESLYDTDVAVIARMLKGAPVDALDLSGNRITDHGCNCLAKVLMDPLGSSAGLTLVQLRDLDLSSNLIGSGGCKELGRALRHNSNLRRLNLSDNKINVNGARYIAGMLSAGRPGQRAAAAAEVDSLWQSNYLSSLETLILSDNPLGAQGVRRIAAHLGDGGGHEPGRLTHLDLSGTGAHAEGGVALGGMLKHNNHLRVLELRGANLSEQEDGGNHSDDAMREIGAGLSFNSTLETLVLEDNGIPSRGCHLLSEGLFHNRTLGTLDLSHNRVGMNVQATNEIFHLVLAENITLRHFIIAGNPVGPGVLSAVKQWEQSQEERRTQRERSASRGGKRGGSGGGSDGGSGSGHSLLSNDGGRGGGRGDGDGATYPSLELRRRLQLHVVKHAADIGTLVVDDAAASPVYHQRRCAPPEVRRTRHRGVIHLSKICGVEHWVSLARLKHPTSAAGPLGVVHHLHHLHAVLQSAQCDGERHAVAPRTRVPHVEHIAPGRRRKMSTRID</sequence>
<reference evidence="4" key="1">
    <citation type="submission" date="2021-01" db="EMBL/GenBank/DDBJ databases">
        <authorList>
            <person name="Corre E."/>
            <person name="Pelletier E."/>
            <person name="Niang G."/>
            <person name="Scheremetjew M."/>
            <person name="Finn R."/>
            <person name="Kale V."/>
            <person name="Holt S."/>
            <person name="Cochrane G."/>
            <person name="Meng A."/>
            <person name="Brown T."/>
            <person name="Cohen L."/>
        </authorList>
    </citation>
    <scope>NUCLEOTIDE SEQUENCE</scope>
    <source>
        <strain evidence="4">SL-175</strain>
    </source>
</reference>
<feature type="compositionally biased region" description="Gly residues" evidence="2">
    <location>
        <begin position="1035"/>
        <end position="1048"/>
    </location>
</feature>
<organism evidence="4">
    <name type="scientific">Mantoniella antarctica</name>
    <dbReference type="NCBI Taxonomy" id="81844"/>
    <lineage>
        <taxon>Eukaryota</taxon>
        <taxon>Viridiplantae</taxon>
        <taxon>Chlorophyta</taxon>
        <taxon>Mamiellophyceae</taxon>
        <taxon>Mamiellales</taxon>
        <taxon>Mamiellaceae</taxon>
        <taxon>Mantoniella</taxon>
    </lineage>
</organism>
<dbReference type="InterPro" id="IPR032675">
    <property type="entry name" value="LRR_dom_sf"/>
</dbReference>
<dbReference type="InterPro" id="IPR052394">
    <property type="entry name" value="LRR-containing"/>
</dbReference>
<dbReference type="SUPFAM" id="SSF52047">
    <property type="entry name" value="RNI-like"/>
    <property type="match status" value="1"/>
</dbReference>
<evidence type="ECO:0000256" key="2">
    <source>
        <dbReference type="SAM" id="MobiDB-lite"/>
    </source>
</evidence>
<dbReference type="AlphaFoldDB" id="A0A7S0SBQ2"/>